<dbReference type="InterPro" id="IPR003347">
    <property type="entry name" value="JmjC_dom"/>
</dbReference>
<proteinExistence type="predicted"/>
<evidence type="ECO:0000313" key="3">
    <source>
        <dbReference type="Proteomes" id="UP001283341"/>
    </source>
</evidence>
<comment type="caution">
    <text evidence="2">The sequence shown here is derived from an EMBL/GenBank/DDBJ whole genome shotgun (WGS) entry which is preliminary data.</text>
</comment>
<evidence type="ECO:0000259" key="1">
    <source>
        <dbReference type="PROSITE" id="PS51184"/>
    </source>
</evidence>
<dbReference type="PROSITE" id="PS51184">
    <property type="entry name" value="JMJC"/>
    <property type="match status" value="1"/>
</dbReference>
<dbReference type="PANTHER" id="PTHR12461:SF101">
    <property type="entry name" value="TRNA WYBUTOSINE-SYNTHESIZING PROTEIN 4"/>
    <property type="match status" value="1"/>
</dbReference>
<dbReference type="FunFam" id="2.60.120.650:FF:000046">
    <property type="entry name" value="JmjC domain-containing protein D"/>
    <property type="match status" value="1"/>
</dbReference>
<organism evidence="2 3">
    <name type="scientific">Apodospora peruviana</name>
    <dbReference type="NCBI Taxonomy" id="516989"/>
    <lineage>
        <taxon>Eukaryota</taxon>
        <taxon>Fungi</taxon>
        <taxon>Dikarya</taxon>
        <taxon>Ascomycota</taxon>
        <taxon>Pezizomycotina</taxon>
        <taxon>Sordariomycetes</taxon>
        <taxon>Sordariomycetidae</taxon>
        <taxon>Sordariales</taxon>
        <taxon>Lasiosphaeriaceae</taxon>
        <taxon>Apodospora</taxon>
    </lineage>
</organism>
<dbReference type="Proteomes" id="UP001283341">
    <property type="component" value="Unassembled WGS sequence"/>
</dbReference>
<dbReference type="PANTHER" id="PTHR12461">
    <property type="entry name" value="HYPOXIA-INDUCIBLE FACTOR 1 ALPHA INHIBITOR-RELATED"/>
    <property type="match status" value="1"/>
</dbReference>
<dbReference type="Gene3D" id="2.60.120.650">
    <property type="entry name" value="Cupin"/>
    <property type="match status" value="1"/>
</dbReference>
<dbReference type="Pfam" id="PF13621">
    <property type="entry name" value="Cupin_8"/>
    <property type="match status" value="1"/>
</dbReference>
<dbReference type="AlphaFoldDB" id="A0AAE0M3W8"/>
<reference evidence="2" key="1">
    <citation type="journal article" date="2023" name="Mol. Phylogenet. Evol.">
        <title>Genome-scale phylogeny and comparative genomics of the fungal order Sordariales.</title>
        <authorList>
            <person name="Hensen N."/>
            <person name="Bonometti L."/>
            <person name="Westerberg I."/>
            <person name="Brannstrom I.O."/>
            <person name="Guillou S."/>
            <person name="Cros-Aarteil S."/>
            <person name="Calhoun S."/>
            <person name="Haridas S."/>
            <person name="Kuo A."/>
            <person name="Mondo S."/>
            <person name="Pangilinan J."/>
            <person name="Riley R."/>
            <person name="LaButti K."/>
            <person name="Andreopoulos B."/>
            <person name="Lipzen A."/>
            <person name="Chen C."/>
            <person name="Yan M."/>
            <person name="Daum C."/>
            <person name="Ng V."/>
            <person name="Clum A."/>
            <person name="Steindorff A."/>
            <person name="Ohm R.A."/>
            <person name="Martin F."/>
            <person name="Silar P."/>
            <person name="Natvig D.O."/>
            <person name="Lalanne C."/>
            <person name="Gautier V."/>
            <person name="Ament-Velasquez S.L."/>
            <person name="Kruys A."/>
            <person name="Hutchinson M.I."/>
            <person name="Powell A.J."/>
            <person name="Barry K."/>
            <person name="Miller A.N."/>
            <person name="Grigoriev I.V."/>
            <person name="Debuchy R."/>
            <person name="Gladieux P."/>
            <person name="Hiltunen Thoren M."/>
            <person name="Johannesson H."/>
        </authorList>
    </citation>
    <scope>NUCLEOTIDE SEQUENCE</scope>
    <source>
        <strain evidence="2">CBS 118394</strain>
    </source>
</reference>
<sequence>MDMSMKAYTGTSRYHDNLKAHCLSAAEGIRLECCGGGASSPPPAKAEQTEHASSMDRLSYCCGEPLAQLLRRQAEILLSLYDDDQQGQQQQQQQQQQIQEENRDEKQKLLLVKRLDDLMSMAYSKFYAYLFKDLPVGWRQLYTDAAILKFAVLFLSRSSRSPGVGDDEMRRGRRWIDETFTLLEGVWGTASDDSVGENEDSNHERPVKKMRLSNNSRGSRWQDTPSFSTTELFTAPVKYPVRRTGTIPLDEFQAHMARPPSKGWGSEPLVISGMVDEWPARTTHPWAKPAYLLSRTFGGRRLVPVEIGRSYVDEGWGQKIIPFGYFLREYIDNLSTSSDKQSIAYLAQHQLLTQLPGLRNDLLIPDLCYTVPPKHPTDPTQDQAELDSPQLNAWFGPPGTITPLHTDPYHNLLVQVVGRKYVRLYAPGETASMRPRGKEGGVEMGNTSLVDVGVIEGWDLPPPESESSSNEGCWEEEFRKVPYLDCILEPGDTLYIPIGWWHYVRGLSVSFSVSFWWN</sequence>
<feature type="domain" description="JmjC" evidence="1">
    <location>
        <begin position="344"/>
        <end position="518"/>
    </location>
</feature>
<reference evidence="2" key="2">
    <citation type="submission" date="2023-06" db="EMBL/GenBank/DDBJ databases">
        <authorList>
            <consortium name="Lawrence Berkeley National Laboratory"/>
            <person name="Haridas S."/>
            <person name="Hensen N."/>
            <person name="Bonometti L."/>
            <person name="Westerberg I."/>
            <person name="Brannstrom I.O."/>
            <person name="Guillou S."/>
            <person name="Cros-Aarteil S."/>
            <person name="Calhoun S."/>
            <person name="Kuo A."/>
            <person name="Mondo S."/>
            <person name="Pangilinan J."/>
            <person name="Riley R."/>
            <person name="Labutti K."/>
            <person name="Andreopoulos B."/>
            <person name="Lipzen A."/>
            <person name="Chen C."/>
            <person name="Yanf M."/>
            <person name="Daum C."/>
            <person name="Ng V."/>
            <person name="Clum A."/>
            <person name="Steindorff A."/>
            <person name="Ohm R."/>
            <person name="Martin F."/>
            <person name="Silar P."/>
            <person name="Natvig D."/>
            <person name="Lalanne C."/>
            <person name="Gautier V."/>
            <person name="Ament-Velasquez S.L."/>
            <person name="Kruys A."/>
            <person name="Hutchinson M.I."/>
            <person name="Powell A.J."/>
            <person name="Barry K."/>
            <person name="Miller A.N."/>
            <person name="Grigoriev I.V."/>
            <person name="Debuchy R."/>
            <person name="Gladieux P."/>
            <person name="Thoren M.H."/>
            <person name="Johannesson H."/>
        </authorList>
    </citation>
    <scope>NUCLEOTIDE SEQUENCE</scope>
    <source>
        <strain evidence="2">CBS 118394</strain>
    </source>
</reference>
<dbReference type="InterPro" id="IPR041667">
    <property type="entry name" value="Cupin_8"/>
</dbReference>
<keyword evidence="3" id="KW-1185">Reference proteome</keyword>
<dbReference type="SMART" id="SM00558">
    <property type="entry name" value="JmjC"/>
    <property type="match status" value="1"/>
</dbReference>
<dbReference type="SUPFAM" id="SSF51197">
    <property type="entry name" value="Clavaminate synthase-like"/>
    <property type="match status" value="1"/>
</dbReference>
<gene>
    <name evidence="2" type="ORF">B0H66DRAFT_556705</name>
</gene>
<accession>A0AAE0M3W8</accession>
<protein>
    <submittedName>
        <fullName evidence="2">Clavaminate synthase-like protein</fullName>
    </submittedName>
</protein>
<dbReference type="EMBL" id="JAUEDM010000004">
    <property type="protein sequence ID" value="KAK3318287.1"/>
    <property type="molecule type" value="Genomic_DNA"/>
</dbReference>
<evidence type="ECO:0000313" key="2">
    <source>
        <dbReference type="EMBL" id="KAK3318287.1"/>
    </source>
</evidence>
<name>A0AAE0M3W8_9PEZI</name>